<gene>
    <name evidence="2" type="ORF">A0H81_04257</name>
</gene>
<sequence>MVHIISPQPRLASSAALNTPLQPLPSSSYIPDDPFYYDASEALLMSPPRLMSPIHLPPDCGPRRSYLSRPATPCSPTKRRRAHPSILSRSRARRHCPERTVVSIPSPEVPPVLTPCPGSPVCNPPPLILPHWDVADLSLLDVEHPSHSLLGPVGSAHASSSRAFRPIRGPFPRRSTRLPTR</sequence>
<dbReference type="Proteomes" id="UP000092993">
    <property type="component" value="Unassembled WGS sequence"/>
</dbReference>
<proteinExistence type="predicted"/>
<feature type="region of interest" description="Disordered" evidence="1">
    <location>
        <begin position="153"/>
        <end position="181"/>
    </location>
</feature>
<keyword evidence="3" id="KW-1185">Reference proteome</keyword>
<feature type="region of interest" description="Disordered" evidence="1">
    <location>
        <begin position="68"/>
        <end position="92"/>
    </location>
</feature>
<dbReference type="AlphaFoldDB" id="A0A1C7MGD9"/>
<evidence type="ECO:0000313" key="3">
    <source>
        <dbReference type="Proteomes" id="UP000092993"/>
    </source>
</evidence>
<protein>
    <submittedName>
        <fullName evidence="2">Uncharacterized protein</fullName>
    </submittedName>
</protein>
<reference evidence="2 3" key="1">
    <citation type="submission" date="2016-03" db="EMBL/GenBank/DDBJ databases">
        <title>Whole genome sequencing of Grifola frondosa 9006-11.</title>
        <authorList>
            <person name="Min B."/>
            <person name="Park H."/>
            <person name="Kim J.-G."/>
            <person name="Cho H."/>
            <person name="Oh Y.-L."/>
            <person name="Kong W.-S."/>
            <person name="Choi I.-G."/>
        </authorList>
    </citation>
    <scope>NUCLEOTIDE SEQUENCE [LARGE SCALE GENOMIC DNA]</scope>
    <source>
        <strain evidence="2 3">9006-11</strain>
    </source>
</reference>
<dbReference type="EMBL" id="LUGG01000004">
    <property type="protein sequence ID" value="OBZ75900.1"/>
    <property type="molecule type" value="Genomic_DNA"/>
</dbReference>
<comment type="caution">
    <text evidence="2">The sequence shown here is derived from an EMBL/GenBank/DDBJ whole genome shotgun (WGS) entry which is preliminary data.</text>
</comment>
<evidence type="ECO:0000313" key="2">
    <source>
        <dbReference type="EMBL" id="OBZ75900.1"/>
    </source>
</evidence>
<accession>A0A1C7MGD9</accession>
<organism evidence="2 3">
    <name type="scientific">Grifola frondosa</name>
    <name type="common">Maitake</name>
    <name type="synonym">Polyporus frondosus</name>
    <dbReference type="NCBI Taxonomy" id="5627"/>
    <lineage>
        <taxon>Eukaryota</taxon>
        <taxon>Fungi</taxon>
        <taxon>Dikarya</taxon>
        <taxon>Basidiomycota</taxon>
        <taxon>Agaricomycotina</taxon>
        <taxon>Agaricomycetes</taxon>
        <taxon>Polyporales</taxon>
        <taxon>Grifolaceae</taxon>
        <taxon>Grifola</taxon>
    </lineage>
</organism>
<evidence type="ECO:0000256" key="1">
    <source>
        <dbReference type="SAM" id="MobiDB-lite"/>
    </source>
</evidence>
<dbReference type="OrthoDB" id="3204463at2759"/>
<name>A0A1C7MGD9_GRIFR</name>